<organism evidence="1 2">
    <name type="scientific">Stappia indica</name>
    <dbReference type="NCBI Taxonomy" id="538381"/>
    <lineage>
        <taxon>Bacteria</taxon>
        <taxon>Pseudomonadati</taxon>
        <taxon>Pseudomonadota</taxon>
        <taxon>Alphaproteobacteria</taxon>
        <taxon>Hyphomicrobiales</taxon>
        <taxon>Stappiaceae</taxon>
        <taxon>Stappia</taxon>
    </lineage>
</organism>
<protein>
    <recommendedName>
        <fullName evidence="3">Flagellar protein FlgN</fullName>
    </recommendedName>
</protein>
<evidence type="ECO:0008006" key="3">
    <source>
        <dbReference type="Google" id="ProtNLM"/>
    </source>
</evidence>
<reference evidence="1 2" key="1">
    <citation type="submission" date="2017-08" db="EMBL/GenBank/DDBJ databases">
        <authorList>
            <person name="de Groot N.N."/>
        </authorList>
    </citation>
    <scope>NUCLEOTIDE SEQUENCE [LARGE SCALE GENOMIC DNA]</scope>
    <source>
        <strain evidence="1 2">USBA 352</strain>
    </source>
</reference>
<evidence type="ECO:0000313" key="1">
    <source>
        <dbReference type="EMBL" id="SOB89174.1"/>
    </source>
</evidence>
<dbReference type="RefSeq" id="WP_208979766.1">
    <property type="nucleotide sequence ID" value="NZ_MBQE01000001.1"/>
</dbReference>
<dbReference type="Proteomes" id="UP000219331">
    <property type="component" value="Unassembled WGS sequence"/>
</dbReference>
<sequence length="165" mass="17611">MSLDTKQLAEIAPEFFSGAIADRKAAEATCNRLEAAMGDLLAVIERETELVRLGKLDAAGDLQPEKAKLVSIYMRGMTFVRDQTTSLGNLAPEAVDRLKRRHAEFQPVLRINLAVLATAREVADNLLRKVAQGAASTRAPSTYGPGGSAPRSPALADGIAVNRAL</sequence>
<dbReference type="EMBL" id="OBML01000001">
    <property type="protein sequence ID" value="SOB89174.1"/>
    <property type="molecule type" value="Genomic_DNA"/>
</dbReference>
<evidence type="ECO:0000313" key="2">
    <source>
        <dbReference type="Proteomes" id="UP000219331"/>
    </source>
</evidence>
<proteinExistence type="predicted"/>
<name>A0A285R5L8_9HYPH</name>
<accession>A0A285R5L8</accession>
<dbReference type="AlphaFoldDB" id="A0A285R5L8"/>
<gene>
    <name evidence="1" type="ORF">SAMN05421512_10182</name>
</gene>
<keyword evidence="2" id="KW-1185">Reference proteome</keyword>
<dbReference type="STRING" id="538381.GCA_001696535_01164"/>